<name>A0A4C1UMJ6_EUMVA</name>
<reference evidence="1 2" key="1">
    <citation type="journal article" date="2019" name="Commun. Biol.">
        <title>The bagworm genome reveals a unique fibroin gene that provides high tensile strength.</title>
        <authorList>
            <person name="Kono N."/>
            <person name="Nakamura H."/>
            <person name="Ohtoshi R."/>
            <person name="Tomita M."/>
            <person name="Numata K."/>
            <person name="Arakawa K."/>
        </authorList>
    </citation>
    <scope>NUCLEOTIDE SEQUENCE [LARGE SCALE GENOMIC DNA]</scope>
</reference>
<comment type="caution">
    <text evidence="1">The sequence shown here is derived from an EMBL/GenBank/DDBJ whole genome shotgun (WGS) entry which is preliminary data.</text>
</comment>
<dbReference type="Proteomes" id="UP000299102">
    <property type="component" value="Unassembled WGS sequence"/>
</dbReference>
<keyword evidence="2" id="KW-1185">Reference proteome</keyword>
<dbReference type="AlphaFoldDB" id="A0A4C1UMJ6"/>
<proteinExistence type="predicted"/>
<dbReference type="InterPro" id="IPR036691">
    <property type="entry name" value="Endo/exonu/phosph_ase_sf"/>
</dbReference>
<dbReference type="OrthoDB" id="414730at2759"/>
<evidence type="ECO:0000313" key="2">
    <source>
        <dbReference type="Proteomes" id="UP000299102"/>
    </source>
</evidence>
<dbReference type="SUPFAM" id="SSF56219">
    <property type="entry name" value="DNase I-like"/>
    <property type="match status" value="1"/>
</dbReference>
<organism evidence="1 2">
    <name type="scientific">Eumeta variegata</name>
    <name type="common">Bagworm moth</name>
    <name type="synonym">Eumeta japonica</name>
    <dbReference type="NCBI Taxonomy" id="151549"/>
    <lineage>
        <taxon>Eukaryota</taxon>
        <taxon>Metazoa</taxon>
        <taxon>Ecdysozoa</taxon>
        <taxon>Arthropoda</taxon>
        <taxon>Hexapoda</taxon>
        <taxon>Insecta</taxon>
        <taxon>Pterygota</taxon>
        <taxon>Neoptera</taxon>
        <taxon>Endopterygota</taxon>
        <taxon>Lepidoptera</taxon>
        <taxon>Glossata</taxon>
        <taxon>Ditrysia</taxon>
        <taxon>Tineoidea</taxon>
        <taxon>Psychidae</taxon>
        <taxon>Oiketicinae</taxon>
        <taxon>Eumeta</taxon>
    </lineage>
</organism>
<protein>
    <submittedName>
        <fullName evidence="1">Uncharacterized protein</fullName>
    </submittedName>
</protein>
<accession>A0A4C1UMJ6</accession>
<dbReference type="EMBL" id="BGZK01000197">
    <property type="protein sequence ID" value="GBP27658.1"/>
    <property type="molecule type" value="Genomic_DNA"/>
</dbReference>
<evidence type="ECO:0000313" key="1">
    <source>
        <dbReference type="EMBL" id="GBP27658.1"/>
    </source>
</evidence>
<gene>
    <name evidence="1" type="ORF">EVAR_12702_1</name>
</gene>
<dbReference type="Gene3D" id="3.60.10.10">
    <property type="entry name" value="Endonuclease/exonuclease/phosphatase"/>
    <property type="match status" value="1"/>
</dbReference>
<sequence>MKNHALHTGLADEGTVIYLDDLGVGLEPMLGMKTKELGVELFMDSANIDVLCITEHWLRNGQFLFGFSSHQIASCFSRENSSHSGSLIVIRNNLNFKERTDIVYLSAERVMEIACVELERLIVMSVYRFRPGDLSKAFNYVNHETLIRKLHHYGVTDRELDLLASHLTNSVQKGDINNMRSSGSVVRMGMP</sequence>